<dbReference type="Pfam" id="PF25906">
    <property type="entry name" value="PucR-like_N"/>
    <property type="match status" value="1"/>
</dbReference>
<dbReference type="InterPro" id="IPR042070">
    <property type="entry name" value="PucR_C-HTH_sf"/>
</dbReference>
<dbReference type="AlphaFoldDB" id="A0A6H9YSP9"/>
<dbReference type="InterPro" id="IPR058663">
    <property type="entry name" value="PucR-like_N"/>
</dbReference>
<protein>
    <submittedName>
        <fullName evidence="3">PucR family transcriptional regulator</fullName>
    </submittedName>
</protein>
<name>A0A6H9YSP9_9ACTN</name>
<evidence type="ECO:0000313" key="4">
    <source>
        <dbReference type="Proteomes" id="UP000468735"/>
    </source>
</evidence>
<evidence type="ECO:0000313" key="3">
    <source>
        <dbReference type="EMBL" id="KAB2346355.1"/>
    </source>
</evidence>
<organism evidence="3 4">
    <name type="scientific">Actinomadura rudentiformis</name>
    <dbReference type="NCBI Taxonomy" id="359158"/>
    <lineage>
        <taxon>Bacteria</taxon>
        <taxon>Bacillati</taxon>
        <taxon>Actinomycetota</taxon>
        <taxon>Actinomycetes</taxon>
        <taxon>Streptosporangiales</taxon>
        <taxon>Thermomonosporaceae</taxon>
        <taxon>Actinomadura</taxon>
    </lineage>
</organism>
<dbReference type="PANTHER" id="PTHR33744">
    <property type="entry name" value="CARBOHYDRATE DIACID REGULATOR"/>
    <property type="match status" value="1"/>
</dbReference>
<evidence type="ECO:0000259" key="2">
    <source>
        <dbReference type="Pfam" id="PF25906"/>
    </source>
</evidence>
<dbReference type="OrthoDB" id="3449988at2"/>
<keyword evidence="4" id="KW-1185">Reference proteome</keyword>
<reference evidence="3 4" key="1">
    <citation type="submission" date="2019-09" db="EMBL/GenBank/DDBJ databases">
        <title>Actinomadura physcomitrii sp. nov., a novel actinomycete isolated from moss [Physcomitrium sphaericum (Ludw) Fuernr].</title>
        <authorList>
            <person name="Zhuang X."/>
            <person name="Liu C."/>
        </authorList>
    </citation>
    <scope>NUCLEOTIDE SEQUENCE [LARGE SCALE GENOMIC DNA]</scope>
    <source>
        <strain evidence="3 4">HMC1</strain>
    </source>
</reference>
<dbReference type="EMBL" id="WBMT01000011">
    <property type="protein sequence ID" value="KAB2346355.1"/>
    <property type="molecule type" value="Genomic_DNA"/>
</dbReference>
<dbReference type="PANTHER" id="PTHR33744:SF1">
    <property type="entry name" value="DNA-BINDING TRANSCRIPTIONAL ACTIVATOR ADER"/>
    <property type="match status" value="1"/>
</dbReference>
<proteinExistence type="predicted"/>
<evidence type="ECO:0000259" key="1">
    <source>
        <dbReference type="Pfam" id="PF13556"/>
    </source>
</evidence>
<dbReference type="RefSeq" id="WP_151563197.1">
    <property type="nucleotide sequence ID" value="NZ_WBMT01000011.1"/>
</dbReference>
<gene>
    <name evidence="3" type="ORF">F8566_23045</name>
</gene>
<dbReference type="InterPro" id="IPR025736">
    <property type="entry name" value="PucR_C-HTH_dom"/>
</dbReference>
<accession>A0A6H9YSP9</accession>
<comment type="caution">
    <text evidence="3">The sequence shown here is derived from an EMBL/GenBank/DDBJ whole genome shotgun (WGS) entry which is preliminary data.</text>
</comment>
<feature type="domain" description="PucR-like N-terminal" evidence="2">
    <location>
        <begin position="17"/>
        <end position="180"/>
    </location>
</feature>
<dbReference type="InterPro" id="IPR051448">
    <property type="entry name" value="CdaR-like_regulators"/>
</dbReference>
<dbReference type="Pfam" id="PF13556">
    <property type="entry name" value="HTH_30"/>
    <property type="match status" value="1"/>
</dbReference>
<dbReference type="Proteomes" id="UP000468735">
    <property type="component" value="Unassembled WGS sequence"/>
</dbReference>
<feature type="domain" description="PucR C-terminal helix-turn-helix" evidence="1">
    <location>
        <begin position="337"/>
        <end position="394"/>
    </location>
</feature>
<sequence length="401" mass="43994">MTEILEPGFLEDPPLPLPRRLAALLRPELPSLAEEIVAEIRRTIPEYAEPIDGSSGHVLQLGVQECLATFVGRIAVPHGAGAKNGIENICRKLGRIEAHEGRSMDSLQAAFRIGGQVAWRRLMKIAPRYELSSSIMSRLADAVFVYLDELVALSLNGYAEAKIHPAGAMDGRRRRLLRLMMEDSAGNGMAITELAEALRWKIPERVTLVATGPGVRCAPAALDEDVLLDLDGAEPYLLVPGPLTMARKAMLQAAIPGRRLAAGLTVQPVRAADSLRWARRALGLADSGIIDDGPIVACEDHLVTLWLLSEPDLINQIARRELASLDGMTPGQRERITETLQAWLVTRGTAAEIGRHLYIHPQTVRYRMRRIDQSLGDQLKDPEARFGIEAVLRAMALRGRP</sequence>
<dbReference type="Gene3D" id="1.10.10.2840">
    <property type="entry name" value="PucR C-terminal helix-turn-helix domain"/>
    <property type="match status" value="1"/>
</dbReference>